<protein>
    <submittedName>
        <fullName evidence="4">DAK2 domain-containing protein</fullName>
    </submittedName>
</protein>
<dbReference type="Proteomes" id="UP000594015">
    <property type="component" value="Chromosome"/>
</dbReference>
<dbReference type="PANTHER" id="PTHR28629">
    <property type="entry name" value="TRIOKINASE/FMN CYCLASE"/>
    <property type="match status" value="1"/>
</dbReference>
<name>A0AAE7TK68_9BRAD</name>
<evidence type="ECO:0000313" key="4">
    <source>
        <dbReference type="EMBL" id="QOZ71019.1"/>
    </source>
</evidence>
<feature type="domain" description="DhaL" evidence="3">
    <location>
        <begin position="26"/>
        <end position="221"/>
    </location>
</feature>
<gene>
    <name evidence="4" type="ORF">WN72_35450</name>
</gene>
<dbReference type="InterPro" id="IPR004007">
    <property type="entry name" value="DhaL_dom"/>
</dbReference>
<evidence type="ECO:0000256" key="2">
    <source>
        <dbReference type="ARBA" id="ARBA00022777"/>
    </source>
</evidence>
<dbReference type="Pfam" id="PF02734">
    <property type="entry name" value="Dak2"/>
    <property type="match status" value="1"/>
</dbReference>
<dbReference type="AlphaFoldDB" id="A0AAE7TK68"/>
<dbReference type="Gene3D" id="1.25.40.340">
    <property type="match status" value="1"/>
</dbReference>
<dbReference type="PROSITE" id="PS51480">
    <property type="entry name" value="DHAL"/>
    <property type="match status" value="1"/>
</dbReference>
<dbReference type="InterPro" id="IPR050861">
    <property type="entry name" value="Dihydroxyacetone_Kinase"/>
</dbReference>
<dbReference type="SUPFAM" id="SSF101473">
    <property type="entry name" value="DhaL-like"/>
    <property type="match status" value="1"/>
</dbReference>
<reference evidence="4 5" key="1">
    <citation type="submission" date="2018-06" db="EMBL/GenBank/DDBJ databases">
        <title>Comparative genomics of Bradyrhizobium nodulating Arachidis hypogaea.</title>
        <authorList>
            <person name="Li Y."/>
        </authorList>
    </citation>
    <scope>NUCLEOTIDE SEQUENCE [LARGE SCALE GENOMIC DNA]</scope>
    <source>
        <strain evidence="4 5">CCBAU 051107</strain>
    </source>
</reference>
<dbReference type="KEGG" id="barh:WN72_35450"/>
<dbReference type="SMART" id="SM01120">
    <property type="entry name" value="Dak2"/>
    <property type="match status" value="1"/>
</dbReference>
<evidence type="ECO:0000259" key="3">
    <source>
        <dbReference type="PROSITE" id="PS51480"/>
    </source>
</evidence>
<evidence type="ECO:0000256" key="1">
    <source>
        <dbReference type="ARBA" id="ARBA00022679"/>
    </source>
</evidence>
<evidence type="ECO:0000313" key="5">
    <source>
        <dbReference type="Proteomes" id="UP000594015"/>
    </source>
</evidence>
<dbReference type="GO" id="GO:0004371">
    <property type="term" value="F:glycerone kinase activity"/>
    <property type="evidence" value="ECO:0007669"/>
    <property type="project" value="InterPro"/>
</dbReference>
<dbReference type="GO" id="GO:0019563">
    <property type="term" value="P:glycerol catabolic process"/>
    <property type="evidence" value="ECO:0007669"/>
    <property type="project" value="TreeGrafter"/>
</dbReference>
<dbReference type="GO" id="GO:0005829">
    <property type="term" value="C:cytosol"/>
    <property type="evidence" value="ECO:0007669"/>
    <property type="project" value="TreeGrafter"/>
</dbReference>
<dbReference type="EMBL" id="CP030050">
    <property type="protein sequence ID" value="QOZ71019.1"/>
    <property type="molecule type" value="Genomic_DNA"/>
</dbReference>
<organism evidence="4 5">
    <name type="scientific">Bradyrhizobium arachidis</name>
    <dbReference type="NCBI Taxonomy" id="858423"/>
    <lineage>
        <taxon>Bacteria</taxon>
        <taxon>Pseudomonadati</taxon>
        <taxon>Pseudomonadota</taxon>
        <taxon>Alphaproteobacteria</taxon>
        <taxon>Hyphomicrobiales</taxon>
        <taxon>Nitrobacteraceae</taxon>
        <taxon>Bradyrhizobium</taxon>
    </lineage>
</organism>
<accession>A0AAE7TK68</accession>
<dbReference type="PANTHER" id="PTHR28629:SF4">
    <property type="entry name" value="TRIOKINASE_FMN CYCLASE"/>
    <property type="match status" value="1"/>
</dbReference>
<sequence length="221" mass="23000">MLNAKSCSPRPAPARSGGFDVAITANEVRHAAARAREAAALAQDDLNAADGKMGDGDTGVMLRRLFEAIAAAIPDQETDIGSVFQACAKACASGTGSSLGTLVTVAMMTLAKATKGRGEVGWIELGPLLASVRDQMMARGGAMLGDKTVVDMVDAVAVALVDVRTRKEAAEAARKAVRETLDAFRNRPNRLGRARMFGERTIGLDDPGMLAFSLLLVAVAA</sequence>
<proteinExistence type="predicted"/>
<keyword evidence="1" id="KW-0808">Transferase</keyword>
<dbReference type="InterPro" id="IPR036117">
    <property type="entry name" value="DhaL_dom_sf"/>
</dbReference>
<keyword evidence="2" id="KW-0418">Kinase</keyword>